<dbReference type="GO" id="GO:0006915">
    <property type="term" value="P:apoptotic process"/>
    <property type="evidence" value="ECO:0007669"/>
    <property type="project" value="UniProtKB-KW"/>
</dbReference>
<dbReference type="InterPro" id="IPR050446">
    <property type="entry name" value="FAD-oxidoreductase/Apoptosis"/>
</dbReference>
<organism evidence="15 16">
    <name type="scientific">Dimargaris cristalligena</name>
    <dbReference type="NCBI Taxonomy" id="215637"/>
    <lineage>
        <taxon>Eukaryota</taxon>
        <taxon>Fungi</taxon>
        <taxon>Fungi incertae sedis</taxon>
        <taxon>Zoopagomycota</taxon>
        <taxon>Kickxellomycotina</taxon>
        <taxon>Dimargaritomycetes</taxon>
        <taxon>Dimargaritales</taxon>
        <taxon>Dimargaritaceae</taxon>
        <taxon>Dimargaris</taxon>
    </lineage>
</organism>
<dbReference type="InterPro" id="IPR016156">
    <property type="entry name" value="FAD/NAD-linked_Rdtase_dimer_sf"/>
</dbReference>
<dbReference type="Pfam" id="PF07992">
    <property type="entry name" value="Pyr_redox_2"/>
    <property type="match status" value="1"/>
</dbReference>
<evidence type="ECO:0000259" key="13">
    <source>
        <dbReference type="Pfam" id="PF07992"/>
    </source>
</evidence>
<dbReference type="SUPFAM" id="SSF51905">
    <property type="entry name" value="FAD/NAD(P)-binding domain"/>
    <property type="match status" value="1"/>
</dbReference>
<feature type="region of interest" description="Disordered" evidence="12">
    <location>
        <begin position="371"/>
        <end position="395"/>
    </location>
</feature>
<keyword evidence="10" id="KW-0496">Mitochondrion</keyword>
<comment type="cofactor">
    <cofactor evidence="1">
        <name>FAD</name>
        <dbReference type="ChEBI" id="CHEBI:57692"/>
    </cofactor>
</comment>
<dbReference type="EMBL" id="ML002343">
    <property type="protein sequence ID" value="RKP38656.1"/>
    <property type="molecule type" value="Genomic_DNA"/>
</dbReference>
<dbReference type="PANTHER" id="PTHR43557:SF4">
    <property type="entry name" value="APOPTOSIS-INDUCING FACTOR 1, MITOCHONDRIAL"/>
    <property type="match status" value="1"/>
</dbReference>
<dbReference type="GO" id="GO:0005739">
    <property type="term" value="C:mitochondrion"/>
    <property type="evidence" value="ECO:0007669"/>
    <property type="project" value="UniProtKB-SubCell"/>
</dbReference>
<evidence type="ECO:0000313" key="15">
    <source>
        <dbReference type="EMBL" id="RKP38656.1"/>
    </source>
</evidence>
<evidence type="ECO:0000256" key="5">
    <source>
        <dbReference type="ARBA" id="ARBA00022703"/>
    </source>
</evidence>
<dbReference type="Gene3D" id="3.30.390.30">
    <property type="match status" value="1"/>
</dbReference>
<evidence type="ECO:0000256" key="10">
    <source>
        <dbReference type="ARBA" id="ARBA00023128"/>
    </source>
</evidence>
<evidence type="ECO:0000256" key="6">
    <source>
        <dbReference type="ARBA" id="ARBA00022827"/>
    </source>
</evidence>
<dbReference type="Pfam" id="PF14721">
    <property type="entry name" value="AIF_C"/>
    <property type="match status" value="2"/>
</dbReference>
<comment type="subcellular location">
    <subcellularLocation>
        <location evidence="2">Mitochondrion</location>
    </subcellularLocation>
</comment>
<dbReference type="GO" id="GO:0046983">
    <property type="term" value="F:protein dimerization activity"/>
    <property type="evidence" value="ECO:0007669"/>
    <property type="project" value="InterPro"/>
</dbReference>
<evidence type="ECO:0000313" key="16">
    <source>
        <dbReference type="Proteomes" id="UP000268162"/>
    </source>
</evidence>
<keyword evidence="5" id="KW-0053">Apoptosis</keyword>
<keyword evidence="8" id="KW-0560">Oxidoreductase</keyword>
<evidence type="ECO:0000256" key="11">
    <source>
        <dbReference type="ARBA" id="ARBA00047786"/>
    </source>
</evidence>
<dbReference type="InterPro" id="IPR029324">
    <property type="entry name" value="AIF_C"/>
</dbReference>
<evidence type="ECO:0000256" key="4">
    <source>
        <dbReference type="ARBA" id="ARBA00022630"/>
    </source>
</evidence>
<evidence type="ECO:0000256" key="2">
    <source>
        <dbReference type="ARBA" id="ARBA00004173"/>
    </source>
</evidence>
<evidence type="ECO:0000256" key="1">
    <source>
        <dbReference type="ARBA" id="ARBA00001974"/>
    </source>
</evidence>
<dbReference type="GO" id="GO:0071949">
    <property type="term" value="F:FAD binding"/>
    <property type="evidence" value="ECO:0007669"/>
    <property type="project" value="TreeGrafter"/>
</dbReference>
<dbReference type="GO" id="GO:0033108">
    <property type="term" value="P:mitochondrial respiratory chain complex assembly"/>
    <property type="evidence" value="ECO:0007669"/>
    <property type="project" value="TreeGrafter"/>
</dbReference>
<comment type="similarity">
    <text evidence="3">Belongs to the FAD-dependent oxidoreductase family.</text>
</comment>
<evidence type="ECO:0000256" key="3">
    <source>
        <dbReference type="ARBA" id="ARBA00006442"/>
    </source>
</evidence>
<dbReference type="Proteomes" id="UP000268162">
    <property type="component" value="Unassembled WGS sequence"/>
</dbReference>
<feature type="domain" description="Mitochondrial apoptosis-inducing factor C-terminal" evidence="14">
    <location>
        <begin position="543"/>
        <end position="592"/>
    </location>
</feature>
<proteinExistence type="inferred from homology"/>
<feature type="region of interest" description="Disordered" evidence="12">
    <location>
        <begin position="126"/>
        <end position="165"/>
    </location>
</feature>
<feature type="compositionally biased region" description="Polar residues" evidence="12">
    <location>
        <begin position="141"/>
        <end position="157"/>
    </location>
</feature>
<dbReference type="GO" id="GO:0016174">
    <property type="term" value="F:NAD(P)H oxidase H2O2-forming activity"/>
    <property type="evidence" value="ECO:0007669"/>
    <property type="project" value="TreeGrafter"/>
</dbReference>
<evidence type="ECO:0000256" key="9">
    <source>
        <dbReference type="ARBA" id="ARBA00023027"/>
    </source>
</evidence>
<feature type="region of interest" description="Disordered" evidence="12">
    <location>
        <begin position="56"/>
        <end position="80"/>
    </location>
</feature>
<evidence type="ECO:0000256" key="12">
    <source>
        <dbReference type="SAM" id="MobiDB-lite"/>
    </source>
</evidence>
<accession>A0A4P9ZY82</accession>
<evidence type="ECO:0000256" key="8">
    <source>
        <dbReference type="ARBA" id="ARBA00023002"/>
    </source>
</evidence>
<name>A0A4P9ZY82_9FUNG</name>
<keyword evidence="7" id="KW-0809">Transit peptide</keyword>
<dbReference type="PANTHER" id="PTHR43557">
    <property type="entry name" value="APOPTOSIS-INDUCING FACTOR 1"/>
    <property type="match status" value="1"/>
</dbReference>
<evidence type="ECO:0000259" key="14">
    <source>
        <dbReference type="Pfam" id="PF14721"/>
    </source>
</evidence>
<feature type="domain" description="FAD/NAD(P)-binding" evidence="13">
    <location>
        <begin position="174"/>
        <end position="540"/>
    </location>
</feature>
<gene>
    <name evidence="15" type="ORF">BJ085DRAFT_22620</name>
</gene>
<dbReference type="PRINTS" id="PR00411">
    <property type="entry name" value="PNDRDTASEI"/>
</dbReference>
<evidence type="ECO:0008006" key="17">
    <source>
        <dbReference type="Google" id="ProtNLM"/>
    </source>
</evidence>
<protein>
    <recommendedName>
        <fullName evidence="17">FAD/NAD(P)-binding domain-containing protein</fullName>
    </recommendedName>
</protein>
<dbReference type="STRING" id="215637.A0A4P9ZY82"/>
<comment type="catalytic activity">
    <reaction evidence="11">
        <text>A + NADH + H(+) = AH2 + NAD(+)</text>
        <dbReference type="Rhea" id="RHEA:11356"/>
        <dbReference type="ChEBI" id="CHEBI:13193"/>
        <dbReference type="ChEBI" id="CHEBI:15378"/>
        <dbReference type="ChEBI" id="CHEBI:17499"/>
        <dbReference type="ChEBI" id="CHEBI:57540"/>
        <dbReference type="ChEBI" id="CHEBI:57945"/>
    </reaction>
</comment>
<keyword evidence="4" id="KW-0285">Flavoprotein</keyword>
<keyword evidence="16" id="KW-1185">Reference proteome</keyword>
<sequence length="666" mass="72911">MAALIRHSVGLWASKLPLLRLPQRPSLSLLGTTTQHRLRTSTVPTFSRIIQRAYASSAHHDHDHDHGRHQQSKAPEEPYDQTEQILAFGSFLVFGSIFTYLSWTPVKAGSSQPYKLLPREDRPLRTTESAALASSSSSNADETQSPGEPSPAITTITAEPPLPEGETRPLAGYYKYVLVGAGTASYHALRAIKSSDPQAEILVIGHEEVPPYSRPQLSKEMWQSPSSTTFRNASGQEVSVFYKDRGAYAIVESDPESGEMVYKCPPASAGRVPPPILLLGHRVTKLDIEKQQITLDTDRVVQYGKVLLATGGTPRELPLVRDLPPHLRAQTSTFRTLADYEALEKESRVARQIVVIGGGFLGSELACTLAQRTSSPSPPLTTTTGASPSGPGKPHRLQVTQVLSGSTVLNRVLPRYLSRWTTEQIADLGVDVLRHKEITRISETESLHGPGSTPKLSIEFKDGAVVEADHIVQAIGIDPDVALARQAGLEIDAGRGGGIVVNAELEARRNVYVAGDAASYYDTLLGRRRLEHYDNAAQMGHLAGKNMAGESNPYTHQPLFWSDLGPAISFEAVGKVDARMPTASVWARDEPTPAPATEALTEDYKRGIVFYLEDNHIVGMVVWNLPGKIELARQVVLRGEFKYKHVQGLTRMFNIHQVEPKREPEA</sequence>
<feature type="compositionally biased region" description="Low complexity" evidence="12">
    <location>
        <begin position="380"/>
        <end position="392"/>
    </location>
</feature>
<dbReference type="InterPro" id="IPR023753">
    <property type="entry name" value="FAD/NAD-binding_dom"/>
</dbReference>
<dbReference type="AlphaFoldDB" id="A0A4P9ZY82"/>
<dbReference type="PRINTS" id="PR00368">
    <property type="entry name" value="FADPNR"/>
</dbReference>
<dbReference type="InterPro" id="IPR036188">
    <property type="entry name" value="FAD/NAD-bd_sf"/>
</dbReference>
<evidence type="ECO:0000256" key="7">
    <source>
        <dbReference type="ARBA" id="ARBA00022946"/>
    </source>
</evidence>
<reference evidence="16" key="1">
    <citation type="journal article" date="2018" name="Nat. Microbiol.">
        <title>Leveraging single-cell genomics to expand the fungal tree of life.</title>
        <authorList>
            <person name="Ahrendt S.R."/>
            <person name="Quandt C.A."/>
            <person name="Ciobanu D."/>
            <person name="Clum A."/>
            <person name="Salamov A."/>
            <person name="Andreopoulos B."/>
            <person name="Cheng J.F."/>
            <person name="Woyke T."/>
            <person name="Pelin A."/>
            <person name="Henrissat B."/>
            <person name="Reynolds N.K."/>
            <person name="Benny G.L."/>
            <person name="Smith M.E."/>
            <person name="James T.Y."/>
            <person name="Grigoriev I.V."/>
        </authorList>
    </citation>
    <scope>NUCLEOTIDE SEQUENCE [LARGE SCALE GENOMIC DNA]</scope>
    <source>
        <strain evidence="16">RSA 468</strain>
    </source>
</reference>
<feature type="compositionally biased region" description="Low complexity" evidence="12">
    <location>
        <begin position="129"/>
        <end position="140"/>
    </location>
</feature>
<keyword evidence="9" id="KW-0520">NAD</keyword>
<keyword evidence="6" id="KW-0274">FAD</keyword>
<feature type="domain" description="Mitochondrial apoptosis-inducing factor C-terminal" evidence="14">
    <location>
        <begin position="597"/>
        <end position="636"/>
    </location>
</feature>
<dbReference type="Gene3D" id="3.50.50.60">
    <property type="entry name" value="FAD/NAD(P)-binding domain"/>
    <property type="match status" value="2"/>
</dbReference>
<dbReference type="SMART" id="SM01353">
    <property type="entry name" value="AIF_C"/>
    <property type="match status" value="1"/>
</dbReference>
<dbReference type="SUPFAM" id="SSF55424">
    <property type="entry name" value="FAD/NAD-linked reductases, dimerisation (C-terminal) domain"/>
    <property type="match status" value="1"/>
</dbReference>
<feature type="compositionally biased region" description="Basic and acidic residues" evidence="12">
    <location>
        <begin position="58"/>
        <end position="68"/>
    </location>
</feature>